<gene>
    <name evidence="4" type="ORF">FKB36_03525</name>
</gene>
<dbReference type="InterPro" id="IPR028098">
    <property type="entry name" value="Glyco_trans_4-like_N"/>
</dbReference>
<dbReference type="AlphaFoldDB" id="A0A9E4ZJA2"/>
<evidence type="ECO:0000259" key="3">
    <source>
        <dbReference type="Pfam" id="PF13439"/>
    </source>
</evidence>
<sequence length="418" mass="46406">MHAGVRNPPAPTHPKKRRIPNRRSAGRSPGGPMKIAQITPYFLPHNGGMEMYVYNLSRSLIDDGHTVEVITANVPEGRRFEVMDGIFVRRLRCIGEPLRNPLVPSIFLLLKNLKKFDVIHIHNLYSFTALTFLLLKRFCKVPIVLTHHGQLMFGEPMKDMCVRLYEKSAKGVVLGSVDKTVALSESDAQHVTHRGDAPADRHASAARGSVVAIPNGYDGRKFRPMDAGRCREELDLPPDRKVLLNVGRLYGAVKGHKYLIEAISTVVEEREDVLCVIVGAGRLHKTLEDQIHSLGLEDYVMLAGGRPHDEIPTWLNACDLFVLPSLSEGNPTVMFEAFGCGKPFVGTSVGGVPEVVTSEEYGLLVNPGDSGGLAETILEALEKDWDRRAIRAFSERYTWENVSREIVRVYGQVRGARS</sequence>
<dbReference type="Proteomes" id="UP001065682">
    <property type="component" value="Unassembled WGS sequence"/>
</dbReference>
<dbReference type="PANTHER" id="PTHR12526:SF634">
    <property type="entry name" value="BLL3361 PROTEIN"/>
    <property type="match status" value="1"/>
</dbReference>
<dbReference type="Gene3D" id="3.40.50.2000">
    <property type="entry name" value="Glycogen Phosphorylase B"/>
    <property type="match status" value="2"/>
</dbReference>
<dbReference type="CDD" id="cd03801">
    <property type="entry name" value="GT4_PimA-like"/>
    <property type="match status" value="1"/>
</dbReference>
<proteinExistence type="predicted"/>
<comment type="caution">
    <text evidence="4">The sequence shown here is derived from an EMBL/GenBank/DDBJ whole genome shotgun (WGS) entry which is preliminary data.</text>
</comment>
<feature type="domain" description="Glycosyl transferase family 1" evidence="2">
    <location>
        <begin position="231"/>
        <end position="390"/>
    </location>
</feature>
<name>A0A9E4ZJA2_9EURY</name>
<feature type="compositionally biased region" description="Basic residues" evidence="1">
    <location>
        <begin position="13"/>
        <end position="25"/>
    </location>
</feature>
<dbReference type="EMBL" id="VHLL01000001">
    <property type="protein sequence ID" value="MCT8336588.1"/>
    <property type="molecule type" value="Genomic_DNA"/>
</dbReference>
<dbReference type="Pfam" id="PF00534">
    <property type="entry name" value="Glycos_transf_1"/>
    <property type="match status" value="1"/>
</dbReference>
<dbReference type="GO" id="GO:0016757">
    <property type="term" value="F:glycosyltransferase activity"/>
    <property type="evidence" value="ECO:0007669"/>
    <property type="project" value="InterPro"/>
</dbReference>
<feature type="domain" description="Glycosyltransferase subfamily 4-like N-terminal" evidence="3">
    <location>
        <begin position="47"/>
        <end position="199"/>
    </location>
</feature>
<protein>
    <submittedName>
        <fullName evidence="4">Glycosyltransferase family 4 protein</fullName>
    </submittedName>
</protein>
<dbReference type="PANTHER" id="PTHR12526">
    <property type="entry name" value="GLYCOSYLTRANSFERASE"/>
    <property type="match status" value="1"/>
</dbReference>
<reference evidence="4" key="1">
    <citation type="submission" date="2019-06" db="EMBL/GenBank/DDBJ databases">
        <title>Methanoculleus strain from Tamsui River, Taipei, Taiwan.</title>
        <authorList>
            <person name="You Y.-T."/>
            <person name="Chen S.-C."/>
            <person name="Lai S.-J."/>
            <person name="Lee Y.-C."/>
            <person name="Lai M.-C."/>
        </authorList>
    </citation>
    <scope>NUCLEOTIDE SEQUENCE</scope>
    <source>
        <strain evidence="4">Afa-1</strain>
    </source>
</reference>
<evidence type="ECO:0000313" key="5">
    <source>
        <dbReference type="Proteomes" id="UP001065682"/>
    </source>
</evidence>
<dbReference type="Pfam" id="PF13439">
    <property type="entry name" value="Glyco_transf_4"/>
    <property type="match status" value="1"/>
</dbReference>
<evidence type="ECO:0000256" key="1">
    <source>
        <dbReference type="SAM" id="MobiDB-lite"/>
    </source>
</evidence>
<feature type="region of interest" description="Disordered" evidence="1">
    <location>
        <begin position="1"/>
        <end position="33"/>
    </location>
</feature>
<dbReference type="InterPro" id="IPR001296">
    <property type="entry name" value="Glyco_trans_1"/>
</dbReference>
<dbReference type="SUPFAM" id="SSF53756">
    <property type="entry name" value="UDP-Glycosyltransferase/glycogen phosphorylase"/>
    <property type="match status" value="1"/>
</dbReference>
<keyword evidence="5" id="KW-1185">Reference proteome</keyword>
<evidence type="ECO:0000259" key="2">
    <source>
        <dbReference type="Pfam" id="PF00534"/>
    </source>
</evidence>
<evidence type="ECO:0000313" key="4">
    <source>
        <dbReference type="EMBL" id="MCT8336588.1"/>
    </source>
</evidence>
<accession>A0A9E4ZJA2</accession>
<organism evidence="4 5">
    <name type="scientific">Methanoculleus formosensis</name>
    <dbReference type="NCBI Taxonomy" id="2590886"/>
    <lineage>
        <taxon>Archaea</taxon>
        <taxon>Methanobacteriati</taxon>
        <taxon>Methanobacteriota</taxon>
        <taxon>Stenosarchaea group</taxon>
        <taxon>Methanomicrobia</taxon>
        <taxon>Methanomicrobiales</taxon>
        <taxon>Methanomicrobiaceae</taxon>
        <taxon>Methanoculleus</taxon>
    </lineage>
</organism>